<keyword evidence="8 9" id="KW-0472">Membrane</keyword>
<evidence type="ECO:0000256" key="2">
    <source>
        <dbReference type="ARBA" id="ARBA00006683"/>
    </source>
</evidence>
<comment type="subcellular location">
    <subcellularLocation>
        <location evidence="1">Cell membrane</location>
        <topology evidence="1">Multi-pass membrane protein</topology>
    </subcellularLocation>
</comment>
<evidence type="ECO:0000256" key="5">
    <source>
        <dbReference type="ARBA" id="ARBA00022741"/>
    </source>
</evidence>
<name>A0ABP9P784_9ACTN</name>
<dbReference type="InterPro" id="IPR005702">
    <property type="entry name" value="Wzc-like_C"/>
</dbReference>
<dbReference type="RefSeq" id="WP_345454034.1">
    <property type="nucleotide sequence ID" value="NZ_BAABKG010000001.1"/>
</dbReference>
<dbReference type="InterPro" id="IPR027417">
    <property type="entry name" value="P-loop_NTPase"/>
</dbReference>
<proteinExistence type="inferred from homology"/>
<keyword evidence="5" id="KW-0547">Nucleotide-binding</keyword>
<dbReference type="InterPro" id="IPR003856">
    <property type="entry name" value="LPS_length_determ_N"/>
</dbReference>
<dbReference type="Pfam" id="PF02706">
    <property type="entry name" value="Wzz"/>
    <property type="match status" value="1"/>
</dbReference>
<evidence type="ECO:0000256" key="6">
    <source>
        <dbReference type="ARBA" id="ARBA00022840"/>
    </source>
</evidence>
<evidence type="ECO:0000256" key="1">
    <source>
        <dbReference type="ARBA" id="ARBA00004651"/>
    </source>
</evidence>
<accession>A0ABP9P784</accession>
<organism evidence="11 12">
    <name type="scientific">Nocardioides marinquilinus</name>
    <dbReference type="NCBI Taxonomy" id="1210400"/>
    <lineage>
        <taxon>Bacteria</taxon>
        <taxon>Bacillati</taxon>
        <taxon>Actinomycetota</taxon>
        <taxon>Actinomycetes</taxon>
        <taxon>Propionibacteriales</taxon>
        <taxon>Nocardioidaceae</taxon>
        <taxon>Nocardioides</taxon>
    </lineage>
</organism>
<evidence type="ECO:0000256" key="4">
    <source>
        <dbReference type="ARBA" id="ARBA00022692"/>
    </source>
</evidence>
<dbReference type="EMBL" id="BAABKG010000001">
    <property type="protein sequence ID" value="GAA5141814.1"/>
    <property type="molecule type" value="Genomic_DNA"/>
</dbReference>
<keyword evidence="7 9" id="KW-1133">Transmembrane helix</keyword>
<reference evidence="12" key="1">
    <citation type="journal article" date="2019" name="Int. J. Syst. Evol. Microbiol.">
        <title>The Global Catalogue of Microorganisms (GCM) 10K type strain sequencing project: providing services to taxonomists for standard genome sequencing and annotation.</title>
        <authorList>
            <consortium name="The Broad Institute Genomics Platform"/>
            <consortium name="The Broad Institute Genome Sequencing Center for Infectious Disease"/>
            <person name="Wu L."/>
            <person name="Ma J."/>
        </authorList>
    </citation>
    <scope>NUCLEOTIDE SEQUENCE [LARGE SCALE GENOMIC DNA]</scope>
    <source>
        <strain evidence="12">JCM 18459</strain>
    </source>
</reference>
<keyword evidence="12" id="KW-1185">Reference proteome</keyword>
<evidence type="ECO:0000313" key="12">
    <source>
        <dbReference type="Proteomes" id="UP001500221"/>
    </source>
</evidence>
<dbReference type="PANTHER" id="PTHR32309">
    <property type="entry name" value="TYROSINE-PROTEIN KINASE"/>
    <property type="match status" value="1"/>
</dbReference>
<keyword evidence="3" id="KW-1003">Cell membrane</keyword>
<dbReference type="Proteomes" id="UP001500221">
    <property type="component" value="Unassembled WGS sequence"/>
</dbReference>
<dbReference type="CDD" id="cd05387">
    <property type="entry name" value="BY-kinase"/>
    <property type="match status" value="1"/>
</dbReference>
<gene>
    <name evidence="11" type="ORF">GCM10023340_04160</name>
</gene>
<evidence type="ECO:0000256" key="7">
    <source>
        <dbReference type="ARBA" id="ARBA00022989"/>
    </source>
</evidence>
<dbReference type="PANTHER" id="PTHR32309:SF31">
    <property type="entry name" value="CAPSULAR EXOPOLYSACCHARIDE FAMILY"/>
    <property type="match status" value="1"/>
</dbReference>
<protein>
    <recommendedName>
        <fullName evidence="10">Polysaccharide chain length determinant N-terminal domain-containing protein</fullName>
    </recommendedName>
</protein>
<evidence type="ECO:0000259" key="10">
    <source>
        <dbReference type="Pfam" id="PF02706"/>
    </source>
</evidence>
<sequence>MRLVSAEEQMGTGAAEEATDRARLRSHLQALRRRWLLVVVVLVLTTGGSLAYSLTRTPDYRSSTEVLIEPTTADATRSTTGGITDEEVATQVQVVTSQRVADAVIADLGLPEGVDLARSMTVEPVGPSRILRITASASDPDDAAAIANAVAAAYLTDRTAGSQQLYQETRTLLTTRQSTISSRLQAVEKVLDSAKGAPPEAVAERQKLLGELGQVSAQLNDLDLAAQGGDSTGGRVITEAEPPATPATPRVWLNLGLAAVIGLILGIGAALLRHRFDDIVYEPQAVRQALRGSPLLATIPRWDDDRFDARLVSVVAGHSAAGEAFGGLGVNVRFLLSTRERGEGAPVVMVASARPLEGKSTVAANLAVAVARVGQRVTLVDADLRRGSLAGRFGLDPGLPGLSDLLADPGAEPTPFDVGIDHLGVIPCGTVPPNPTELLASHRMHAMLASLRESADLVVVDVPPMIVADGLELNDSVDLTLLVFRHGTSHRRDAASLVDRMFQLSSGSVAGVFVDHPVADSQVQTYEARVEGRGSRAALDVQRTA</sequence>
<feature type="domain" description="Polysaccharide chain length determinant N-terminal" evidence="10">
    <location>
        <begin position="28"/>
        <end position="108"/>
    </location>
</feature>
<dbReference type="InterPro" id="IPR050445">
    <property type="entry name" value="Bact_polysacc_biosynth/exp"/>
</dbReference>
<dbReference type="Gene3D" id="3.40.50.300">
    <property type="entry name" value="P-loop containing nucleotide triphosphate hydrolases"/>
    <property type="match status" value="1"/>
</dbReference>
<evidence type="ECO:0000256" key="9">
    <source>
        <dbReference type="SAM" id="Phobius"/>
    </source>
</evidence>
<feature type="transmembrane region" description="Helical" evidence="9">
    <location>
        <begin position="35"/>
        <end position="54"/>
    </location>
</feature>
<dbReference type="NCBIfam" id="TIGR01007">
    <property type="entry name" value="eps_fam"/>
    <property type="match status" value="1"/>
</dbReference>
<evidence type="ECO:0000256" key="3">
    <source>
        <dbReference type="ARBA" id="ARBA00022475"/>
    </source>
</evidence>
<evidence type="ECO:0000313" key="11">
    <source>
        <dbReference type="EMBL" id="GAA5141814.1"/>
    </source>
</evidence>
<keyword evidence="4 9" id="KW-0812">Transmembrane</keyword>
<dbReference type="SUPFAM" id="SSF52540">
    <property type="entry name" value="P-loop containing nucleoside triphosphate hydrolases"/>
    <property type="match status" value="1"/>
</dbReference>
<comment type="similarity">
    <text evidence="2">Belongs to the CpsC/CapA family.</text>
</comment>
<keyword evidence="6" id="KW-0067">ATP-binding</keyword>
<evidence type="ECO:0000256" key="8">
    <source>
        <dbReference type="ARBA" id="ARBA00023136"/>
    </source>
</evidence>
<comment type="caution">
    <text evidence="11">The sequence shown here is derived from an EMBL/GenBank/DDBJ whole genome shotgun (WGS) entry which is preliminary data.</text>
</comment>